<reference evidence="3" key="1">
    <citation type="submission" date="2013-02" db="EMBL/GenBank/DDBJ databases">
        <authorList>
            <person name="Hughes D."/>
        </authorList>
    </citation>
    <scope>NUCLEOTIDE SEQUENCE</scope>
    <source>
        <strain>Durham</strain>
        <strain evidence="3">NC isolate 2 -- Noor lab</strain>
    </source>
</reference>
<reference evidence="2" key="2">
    <citation type="submission" date="2015-06" db="UniProtKB">
        <authorList>
            <consortium name="EnsemblMetazoa"/>
        </authorList>
    </citation>
    <scope>IDENTIFICATION</scope>
</reference>
<dbReference type="PROSITE" id="PS51194">
    <property type="entry name" value="HELICASE_CTER"/>
    <property type="match status" value="1"/>
</dbReference>
<dbReference type="HOGENOM" id="CLU_810324_0_0_1"/>
<dbReference type="InterPro" id="IPR001650">
    <property type="entry name" value="Helicase_C-like"/>
</dbReference>
<dbReference type="Gene3D" id="1.20.120.1080">
    <property type="match status" value="1"/>
</dbReference>
<dbReference type="STRING" id="36166.T1GCV7"/>
<dbReference type="EnsemblMetazoa" id="MESCA001130-RA">
    <property type="protein sequence ID" value="MESCA001130-PA"/>
    <property type="gene ID" value="MESCA001130"/>
</dbReference>
<dbReference type="Gene3D" id="3.40.50.300">
    <property type="entry name" value="P-loop containing nucleotide triphosphate hydrolases"/>
    <property type="match status" value="1"/>
</dbReference>
<evidence type="ECO:0000259" key="1">
    <source>
        <dbReference type="PROSITE" id="PS51194"/>
    </source>
</evidence>
<evidence type="ECO:0000313" key="3">
    <source>
        <dbReference type="Proteomes" id="UP000015102"/>
    </source>
</evidence>
<feature type="domain" description="Helicase C-terminal" evidence="1">
    <location>
        <begin position="69"/>
        <end position="244"/>
    </location>
</feature>
<dbReference type="SUPFAM" id="SSF52540">
    <property type="entry name" value="P-loop containing nucleoside triphosphate hydrolases"/>
    <property type="match status" value="1"/>
</dbReference>
<evidence type="ECO:0000313" key="2">
    <source>
        <dbReference type="EnsemblMetazoa" id="MESCA001130-PA"/>
    </source>
</evidence>
<accession>T1GCV7</accession>
<dbReference type="SMART" id="SM00490">
    <property type="entry name" value="HELICc"/>
    <property type="match status" value="1"/>
</dbReference>
<keyword evidence="3" id="KW-1185">Reference proteome</keyword>
<name>T1GCV7_MEGSC</name>
<dbReference type="CDD" id="cd18791">
    <property type="entry name" value="SF2_C_RHA"/>
    <property type="match status" value="1"/>
</dbReference>
<dbReference type="EMBL" id="CAQQ02021799">
    <property type="status" value="NOT_ANNOTATED_CDS"/>
    <property type="molecule type" value="Genomic_DNA"/>
</dbReference>
<organism evidence="2 3">
    <name type="scientific">Megaselia scalaris</name>
    <name type="common">Humpbacked fly</name>
    <name type="synonym">Phora scalaris</name>
    <dbReference type="NCBI Taxonomy" id="36166"/>
    <lineage>
        <taxon>Eukaryota</taxon>
        <taxon>Metazoa</taxon>
        <taxon>Ecdysozoa</taxon>
        <taxon>Arthropoda</taxon>
        <taxon>Hexapoda</taxon>
        <taxon>Insecta</taxon>
        <taxon>Pterygota</taxon>
        <taxon>Neoptera</taxon>
        <taxon>Endopterygota</taxon>
        <taxon>Diptera</taxon>
        <taxon>Brachycera</taxon>
        <taxon>Muscomorpha</taxon>
        <taxon>Platypezoidea</taxon>
        <taxon>Phoridae</taxon>
        <taxon>Megaseliini</taxon>
        <taxon>Megaselia</taxon>
    </lineage>
</organism>
<dbReference type="GO" id="GO:0003723">
    <property type="term" value="F:RNA binding"/>
    <property type="evidence" value="ECO:0007669"/>
    <property type="project" value="TreeGrafter"/>
</dbReference>
<dbReference type="PANTHER" id="PTHR18934">
    <property type="entry name" value="ATP-DEPENDENT RNA HELICASE"/>
    <property type="match status" value="1"/>
</dbReference>
<dbReference type="Proteomes" id="UP000015102">
    <property type="component" value="Unassembled WGS sequence"/>
</dbReference>
<dbReference type="GO" id="GO:0004386">
    <property type="term" value="F:helicase activity"/>
    <property type="evidence" value="ECO:0007669"/>
    <property type="project" value="TreeGrafter"/>
</dbReference>
<dbReference type="Pfam" id="PF00271">
    <property type="entry name" value="Helicase_C"/>
    <property type="match status" value="1"/>
</dbReference>
<dbReference type="AlphaFoldDB" id="T1GCV7"/>
<dbReference type="PANTHER" id="PTHR18934:SF113">
    <property type="entry name" value="ATP-DEPENDENT RNA HELICASE TDRD9"/>
    <property type="match status" value="1"/>
</dbReference>
<sequence length="343" mass="38972">INPREFSNYFSSNKCAAPVLKVDNRRRFQVNDFYFCELDALTKNFEGGFDMTEPKLDEGLYLIALKLLYICESLDRQENSIEINGFRSTVLIFLPGVNEIDNMEKCIEENKGDNMFNTIRLHSLISAEEQQKAFIKANKDVRKIILATNIAESSITVPDVKYVIDFCLTKNLMTDSSTNFSSLQLHWASKANCLQRSGRAGRVMNGRVYRLVPKEFYDKLPDYGIPEMLRIPLENVVLKAKQLDMGPPHSILGLALTPPNLSDIYNTILILKELGGLIKTVNGVYMEFDGDLSLIGKVMSALPLDIRISRLVIFGYMFSVFEECLIIDIEVRTKLPRSQSLQN</sequence>
<protein>
    <recommendedName>
        <fullName evidence="1">Helicase C-terminal domain-containing protein</fullName>
    </recommendedName>
</protein>
<proteinExistence type="predicted"/>
<dbReference type="InterPro" id="IPR027417">
    <property type="entry name" value="P-loop_NTPase"/>
</dbReference>